<evidence type="ECO:0000256" key="4">
    <source>
        <dbReference type="ARBA" id="ARBA00022679"/>
    </source>
</evidence>
<dbReference type="RefSeq" id="WP_169625741.1">
    <property type="nucleotide sequence ID" value="NZ_JABBNT010000003.1"/>
</dbReference>
<dbReference type="AlphaFoldDB" id="A0A7Y0E1C8"/>
<gene>
    <name evidence="7" type="ORF">HH303_12980</name>
</gene>
<comment type="subcellular location">
    <subcellularLocation>
        <location evidence="1">Cell inner membrane</location>
    </subcellularLocation>
</comment>
<evidence type="ECO:0000256" key="6">
    <source>
        <dbReference type="ARBA" id="ARBA00023315"/>
    </source>
</evidence>
<dbReference type="GO" id="GO:0005886">
    <property type="term" value="C:plasma membrane"/>
    <property type="evidence" value="ECO:0007669"/>
    <property type="project" value="UniProtKB-SubCell"/>
</dbReference>
<evidence type="ECO:0000313" key="8">
    <source>
        <dbReference type="Proteomes" id="UP000539372"/>
    </source>
</evidence>
<dbReference type="CDD" id="cd07984">
    <property type="entry name" value="LPLAT_LABLAT-like"/>
    <property type="match status" value="1"/>
</dbReference>
<keyword evidence="3" id="KW-0997">Cell inner membrane</keyword>
<dbReference type="Pfam" id="PF03279">
    <property type="entry name" value="Lip_A_acyltrans"/>
    <property type="match status" value="1"/>
</dbReference>
<sequence length="298" mass="33418">MTTSSKSGPKRTLVHLIQAAAIQGSLWTVRQLPLSWASAIGGFLFRTIGPFLKADKVARRNLKHAFPDWDQATIDATVRQVWDNLGRGAGEFAHLGKIDVLAPNGPVDVVGLEHLIAARDQGAAIFLSAHMANWEMVSLVAYAHDCPLNNIYRFATNPYMDTYFRRVRGRFVNKLLPKGPAGFREAYAGMKRGERLGLLLDQKLNEGHPIPFFGRDAMTAIGPVELGLRLDVPILPVRIERIAKCRFRVTIHPPLESPNSGDLKADTIAVATEFTQRLEGWIRERPGEWFWVHKRWPN</sequence>
<dbReference type="PANTHER" id="PTHR30606">
    <property type="entry name" value="LIPID A BIOSYNTHESIS LAUROYL ACYLTRANSFERASE"/>
    <property type="match status" value="1"/>
</dbReference>
<protein>
    <submittedName>
        <fullName evidence="7">Lysophospholipid acyltransferase family protein</fullName>
    </submittedName>
</protein>
<evidence type="ECO:0000256" key="5">
    <source>
        <dbReference type="ARBA" id="ARBA00023136"/>
    </source>
</evidence>
<organism evidence="7 8">
    <name type="scientific">Pacificispira spongiicola</name>
    <dbReference type="NCBI Taxonomy" id="2729598"/>
    <lineage>
        <taxon>Bacteria</taxon>
        <taxon>Pseudomonadati</taxon>
        <taxon>Pseudomonadota</taxon>
        <taxon>Alphaproteobacteria</taxon>
        <taxon>Rhodospirillales</taxon>
        <taxon>Rhodospirillaceae</taxon>
        <taxon>Pacificispira</taxon>
    </lineage>
</organism>
<keyword evidence="8" id="KW-1185">Reference proteome</keyword>
<dbReference type="EMBL" id="JABBNT010000003">
    <property type="protein sequence ID" value="NMM45401.1"/>
    <property type="molecule type" value="Genomic_DNA"/>
</dbReference>
<dbReference type="InterPro" id="IPR004960">
    <property type="entry name" value="LipA_acyltrans"/>
</dbReference>
<comment type="caution">
    <text evidence="7">The sequence shown here is derived from an EMBL/GenBank/DDBJ whole genome shotgun (WGS) entry which is preliminary data.</text>
</comment>
<dbReference type="PANTHER" id="PTHR30606:SF9">
    <property type="entry name" value="LIPID A BIOSYNTHESIS LAUROYLTRANSFERASE"/>
    <property type="match status" value="1"/>
</dbReference>
<keyword evidence="5" id="KW-0472">Membrane</keyword>
<dbReference type="Proteomes" id="UP000539372">
    <property type="component" value="Unassembled WGS sequence"/>
</dbReference>
<keyword evidence="4 7" id="KW-0808">Transferase</keyword>
<keyword evidence="6 7" id="KW-0012">Acyltransferase</keyword>
<evidence type="ECO:0000256" key="1">
    <source>
        <dbReference type="ARBA" id="ARBA00004533"/>
    </source>
</evidence>
<evidence type="ECO:0000256" key="2">
    <source>
        <dbReference type="ARBA" id="ARBA00022475"/>
    </source>
</evidence>
<proteinExistence type="predicted"/>
<dbReference type="GO" id="GO:0016746">
    <property type="term" value="F:acyltransferase activity"/>
    <property type="evidence" value="ECO:0007669"/>
    <property type="project" value="UniProtKB-KW"/>
</dbReference>
<accession>A0A7Y0E1C8</accession>
<evidence type="ECO:0000256" key="3">
    <source>
        <dbReference type="ARBA" id="ARBA00022519"/>
    </source>
</evidence>
<dbReference type="GO" id="GO:0009247">
    <property type="term" value="P:glycolipid biosynthetic process"/>
    <property type="evidence" value="ECO:0007669"/>
    <property type="project" value="UniProtKB-ARBA"/>
</dbReference>
<reference evidence="7 8" key="1">
    <citation type="submission" date="2020-04" db="EMBL/GenBank/DDBJ databases">
        <title>Rhodospirillaceae bacterium KN72 isolated from deep sea.</title>
        <authorList>
            <person name="Zhang D.-C."/>
        </authorList>
    </citation>
    <scope>NUCLEOTIDE SEQUENCE [LARGE SCALE GENOMIC DNA]</scope>
    <source>
        <strain evidence="7 8">KN72</strain>
    </source>
</reference>
<evidence type="ECO:0000313" key="7">
    <source>
        <dbReference type="EMBL" id="NMM45401.1"/>
    </source>
</evidence>
<name>A0A7Y0E1C8_9PROT</name>
<keyword evidence="2" id="KW-1003">Cell membrane</keyword>